<dbReference type="AlphaFoldDB" id="T1GTD9"/>
<evidence type="ECO:0000313" key="2">
    <source>
        <dbReference type="Proteomes" id="UP000015102"/>
    </source>
</evidence>
<keyword evidence="2" id="KW-1185">Reference proteome</keyword>
<name>T1GTD9_MEGSC</name>
<dbReference type="EMBL" id="CAQQ02394709">
    <property type="status" value="NOT_ANNOTATED_CDS"/>
    <property type="molecule type" value="Genomic_DNA"/>
</dbReference>
<accession>T1GTD9</accession>
<reference evidence="1" key="2">
    <citation type="submission" date="2015-06" db="UniProtKB">
        <authorList>
            <consortium name="EnsemblMetazoa"/>
        </authorList>
    </citation>
    <scope>IDENTIFICATION</scope>
</reference>
<dbReference type="EnsemblMetazoa" id="MESCA006969-RA">
    <property type="protein sequence ID" value="MESCA006969-PA"/>
    <property type="gene ID" value="MESCA006969"/>
</dbReference>
<dbReference type="Proteomes" id="UP000015102">
    <property type="component" value="Unassembled WGS sequence"/>
</dbReference>
<proteinExistence type="predicted"/>
<organism evidence="1 2">
    <name type="scientific">Megaselia scalaris</name>
    <name type="common">Humpbacked fly</name>
    <name type="synonym">Phora scalaris</name>
    <dbReference type="NCBI Taxonomy" id="36166"/>
    <lineage>
        <taxon>Eukaryota</taxon>
        <taxon>Metazoa</taxon>
        <taxon>Ecdysozoa</taxon>
        <taxon>Arthropoda</taxon>
        <taxon>Hexapoda</taxon>
        <taxon>Insecta</taxon>
        <taxon>Pterygota</taxon>
        <taxon>Neoptera</taxon>
        <taxon>Endopterygota</taxon>
        <taxon>Diptera</taxon>
        <taxon>Brachycera</taxon>
        <taxon>Muscomorpha</taxon>
        <taxon>Platypezoidea</taxon>
        <taxon>Phoridae</taxon>
        <taxon>Megaseliini</taxon>
        <taxon>Megaselia</taxon>
    </lineage>
</organism>
<reference evidence="2" key="1">
    <citation type="submission" date="2013-02" db="EMBL/GenBank/DDBJ databases">
        <authorList>
            <person name="Hughes D."/>
        </authorList>
    </citation>
    <scope>NUCLEOTIDE SEQUENCE</scope>
    <source>
        <strain>Durham</strain>
        <strain evidence="2">NC isolate 2 -- Noor lab</strain>
    </source>
</reference>
<dbReference type="HOGENOM" id="CLU_2906649_0_0_1"/>
<evidence type="ECO:0000313" key="1">
    <source>
        <dbReference type="EnsemblMetazoa" id="MESCA006969-PA"/>
    </source>
</evidence>
<sequence>MKVNFERWNSNCENIVNYINISKLSNFNYGGGDIVNLTDTIHVTLLLLNDAVSSNWYIVFFF</sequence>
<protein>
    <submittedName>
        <fullName evidence="1">Uncharacterized protein</fullName>
    </submittedName>
</protein>
<dbReference type="EMBL" id="CAQQ02394710">
    <property type="status" value="NOT_ANNOTATED_CDS"/>
    <property type="molecule type" value="Genomic_DNA"/>
</dbReference>